<evidence type="ECO:0000256" key="2">
    <source>
        <dbReference type="RuleBase" id="RU367034"/>
    </source>
</evidence>
<dbReference type="Proteomes" id="UP000011116">
    <property type="component" value="Chromosome 2H"/>
</dbReference>
<reference evidence="4" key="2">
    <citation type="submission" date="2020-10" db="EMBL/GenBank/DDBJ databases">
        <authorList>
            <person name="Scholz U."/>
            <person name="Mascher M."/>
            <person name="Fiebig A."/>
        </authorList>
    </citation>
    <scope>NUCLEOTIDE SEQUENCE [LARGE SCALE GENOMIC DNA]</scope>
    <source>
        <strain evidence="4">cv. Morex</strain>
    </source>
</reference>
<dbReference type="GO" id="GO:0034237">
    <property type="term" value="F:protein kinase A regulatory subunit binding"/>
    <property type="evidence" value="ECO:0000318"/>
    <property type="project" value="GO_Central"/>
</dbReference>
<proteinExistence type="inferred from homology"/>
<dbReference type="Gene3D" id="6.10.280.150">
    <property type="match status" value="1"/>
</dbReference>
<keyword evidence="5" id="KW-1185">Reference proteome</keyword>
<organism evidence="4 5">
    <name type="scientific">Hordeum vulgare subsp. vulgare</name>
    <name type="common">Domesticated barley</name>
    <dbReference type="NCBI Taxonomy" id="112509"/>
    <lineage>
        <taxon>Eukaryota</taxon>
        <taxon>Viridiplantae</taxon>
        <taxon>Streptophyta</taxon>
        <taxon>Embryophyta</taxon>
        <taxon>Tracheophyta</taxon>
        <taxon>Spermatophyta</taxon>
        <taxon>Magnoliopsida</taxon>
        <taxon>Liliopsida</taxon>
        <taxon>Poales</taxon>
        <taxon>Poaceae</taxon>
        <taxon>BOP clade</taxon>
        <taxon>Pooideae</taxon>
        <taxon>Triticodae</taxon>
        <taxon>Triticeae</taxon>
        <taxon>Hordeinae</taxon>
        <taxon>Hordeum</taxon>
    </lineage>
</organism>
<comment type="function">
    <text evidence="2">Involved in regulation of actin and microtubule organization. Part of a WAVE complex that activates the Arp2/3 complex.</text>
</comment>
<dbReference type="Gramene" id="HORVU.MOREX.r3.2HG0108850.1">
    <property type="protein sequence ID" value="HORVU.MOREX.r3.2HG0108850.1"/>
    <property type="gene ID" value="HORVU.MOREX.r3.2HG0108850"/>
</dbReference>
<feature type="region of interest" description="Disordered" evidence="3">
    <location>
        <begin position="258"/>
        <end position="287"/>
    </location>
</feature>
<dbReference type="AlphaFoldDB" id="A0A8I6WGL1"/>
<evidence type="ECO:0000256" key="3">
    <source>
        <dbReference type="SAM" id="MobiDB-lite"/>
    </source>
</evidence>
<dbReference type="PANTHER" id="PTHR12902:SF31">
    <property type="entry name" value="PROTEIN SCAR"/>
    <property type="match status" value="1"/>
</dbReference>
<evidence type="ECO:0000256" key="1">
    <source>
        <dbReference type="ARBA" id="ARBA00006993"/>
    </source>
</evidence>
<dbReference type="Gene3D" id="1.20.5.340">
    <property type="match status" value="1"/>
</dbReference>
<dbReference type="GO" id="GO:0071933">
    <property type="term" value="F:Arp2/3 complex binding"/>
    <property type="evidence" value="ECO:0000318"/>
    <property type="project" value="GO_Central"/>
</dbReference>
<comment type="subcellular location">
    <subcellularLocation>
        <location evidence="2">Cytoplasm</location>
        <location evidence="2">Cytoskeleton</location>
    </subcellularLocation>
</comment>
<dbReference type="GO" id="GO:0030036">
    <property type="term" value="P:actin cytoskeleton organization"/>
    <property type="evidence" value="ECO:0000318"/>
    <property type="project" value="GO_Central"/>
</dbReference>
<dbReference type="GO" id="GO:2000601">
    <property type="term" value="P:positive regulation of Arp2/3 complex-mediated actin nucleation"/>
    <property type="evidence" value="ECO:0000318"/>
    <property type="project" value="GO_Central"/>
</dbReference>
<name>A0A8I6WGL1_HORVV</name>
<protein>
    <recommendedName>
        <fullName evidence="2">Protein SCAR</fullName>
    </recommendedName>
    <alternativeName>
        <fullName evidence="2">Protein WAVE</fullName>
    </alternativeName>
</protein>
<keyword evidence="2" id="KW-0009">Actin-binding</keyword>
<comment type="similarity">
    <text evidence="1 2">Belongs to the SCAR/WAVE family.</text>
</comment>
<sequence length="395" mass="43243">MSQHLQARMEQSARLLRPTLSKPKLTTNGGDELPEAVVLEDADAAMAGFVGLLRQLGDLAQLAAEVFDGLREQATAVSAQARGLTLRARLLESQLPVVEERLRRRENEPPCFLQQDAAVARSNSVFSSGIRSECLCHLTGHGVGRRHTSAGPANNGMILSGGGTRPRSIAERIRRCRGPPRLSMLDKYDAGGEGACLRRYTDPSFFRAQFAKHELLLQETKPELQSSGKCSKFKTGTRLKYRNIIGSIRRQMRNFHNQDSSENEASQVPMLPSADSPELSDTEAPCSAVPVNKERCSDFVERTGSFRAWLSPGAACTHARVDITQGNVDESPSYGANKADENANIATNARSALVDFIASRVESSPRKLPVKKRGDPLTESFRNMAKKLLLENESA</sequence>
<accession>A0A8I6WGL1</accession>
<reference evidence="4" key="3">
    <citation type="submission" date="2022-01" db="UniProtKB">
        <authorList>
            <consortium name="EnsemblPlants"/>
        </authorList>
    </citation>
    <scope>IDENTIFICATION</scope>
    <source>
        <strain evidence="4">subsp. vulgare</strain>
    </source>
</reference>
<dbReference type="InterPro" id="IPR028288">
    <property type="entry name" value="SCAR/WAVE_fam"/>
</dbReference>
<keyword evidence="2" id="KW-0963">Cytoplasm</keyword>
<dbReference type="GO" id="GO:0003779">
    <property type="term" value="F:actin binding"/>
    <property type="evidence" value="ECO:0007669"/>
    <property type="project" value="UniProtKB-UniRule"/>
</dbReference>
<keyword evidence="2" id="KW-0206">Cytoskeleton</keyword>
<dbReference type="PANTHER" id="PTHR12902">
    <property type="entry name" value="WASP-1"/>
    <property type="match status" value="1"/>
</dbReference>
<reference evidence="5" key="1">
    <citation type="journal article" date="2012" name="Nature">
        <title>A physical, genetic and functional sequence assembly of the barley genome.</title>
        <authorList>
            <consortium name="The International Barley Genome Sequencing Consortium"/>
            <person name="Mayer K.F."/>
            <person name="Waugh R."/>
            <person name="Brown J.W."/>
            <person name="Schulman A."/>
            <person name="Langridge P."/>
            <person name="Platzer M."/>
            <person name="Fincher G.B."/>
            <person name="Muehlbauer G.J."/>
            <person name="Sato K."/>
            <person name="Close T.J."/>
            <person name="Wise R.P."/>
            <person name="Stein N."/>
        </authorList>
    </citation>
    <scope>NUCLEOTIDE SEQUENCE [LARGE SCALE GENOMIC DNA]</scope>
    <source>
        <strain evidence="5">cv. Morex</strain>
    </source>
</reference>
<dbReference type="EnsemblPlants" id="HORVU.MOREX.r3.2HG0108850.1">
    <property type="protein sequence ID" value="HORVU.MOREX.r3.2HG0108850.1"/>
    <property type="gene ID" value="HORVU.MOREX.r3.2HG0108850"/>
</dbReference>
<dbReference type="Gramene" id="HORVU.MOREX.r2.2HG0089370.1">
    <property type="protein sequence ID" value="HORVU.MOREX.r2.2HG0089370.1"/>
    <property type="gene ID" value="HORVU.MOREX.r2.2HG0089370"/>
</dbReference>
<evidence type="ECO:0000313" key="5">
    <source>
        <dbReference type="Proteomes" id="UP000011116"/>
    </source>
</evidence>
<evidence type="ECO:0000313" key="4">
    <source>
        <dbReference type="EnsemblPlants" id="HORVU.MOREX.r3.2HG0108850.1"/>
    </source>
</evidence>
<feature type="region of interest" description="Disordered" evidence="3">
    <location>
        <begin position="146"/>
        <end position="165"/>
    </location>
</feature>
<dbReference type="GO" id="GO:0005856">
    <property type="term" value="C:cytoskeleton"/>
    <property type="evidence" value="ECO:0007669"/>
    <property type="project" value="UniProtKB-SubCell"/>
</dbReference>